<keyword evidence="3" id="KW-1185">Reference proteome</keyword>
<feature type="region of interest" description="Disordered" evidence="1">
    <location>
        <begin position="1"/>
        <end position="133"/>
    </location>
</feature>
<feature type="compositionally biased region" description="Polar residues" evidence="1">
    <location>
        <begin position="228"/>
        <end position="242"/>
    </location>
</feature>
<dbReference type="Proteomes" id="UP000193411">
    <property type="component" value="Unassembled WGS sequence"/>
</dbReference>
<evidence type="ECO:0000256" key="1">
    <source>
        <dbReference type="SAM" id="MobiDB-lite"/>
    </source>
</evidence>
<protein>
    <submittedName>
        <fullName evidence="2">Uncharacterized protein</fullName>
    </submittedName>
</protein>
<feature type="compositionally biased region" description="Low complexity" evidence="1">
    <location>
        <begin position="178"/>
        <end position="191"/>
    </location>
</feature>
<gene>
    <name evidence="2" type="ORF">BCR44DRAFT_1426419</name>
</gene>
<evidence type="ECO:0000313" key="3">
    <source>
        <dbReference type="Proteomes" id="UP000193411"/>
    </source>
</evidence>
<sequence length="330" mass="33869">MARLLPKSSSPLRGSSFKFSAPQTGPSAVASVSLPTPGAATFSARPNRPPPTSSMAAPTSDADESELSDLPSSPSPAPLSKSVTATGAKPETAAVTPSKSSNRSSLSSHLPLTTSPSSTGEATRHAPSSAATVAVAAPEIAHAIPAVVAATMTGAHDPDQVLGSREGSPGRKRDVELVMVSDSESDMSMVSTTAGGDESHAHMDPPPRVMMATRSPLHPPPEPCIKNENMTPVTLQAPSNPGRTPASPTVRKYVRPATAPVLAAAALPAPARTTNKRARSMVDDDETSNLGEDDGEDGDMPQATPGGLVATEGLRRSMRVRTPVKRLGTF</sequence>
<feature type="region of interest" description="Disordered" evidence="1">
    <location>
        <begin position="268"/>
        <end position="330"/>
    </location>
</feature>
<dbReference type="STRING" id="765915.A0A1Y2HXM2"/>
<accession>A0A1Y2HXM2</accession>
<feature type="region of interest" description="Disordered" evidence="1">
    <location>
        <begin position="227"/>
        <end position="249"/>
    </location>
</feature>
<dbReference type="EMBL" id="MCFL01000005">
    <property type="protein sequence ID" value="ORZ39377.1"/>
    <property type="molecule type" value="Genomic_DNA"/>
</dbReference>
<proteinExistence type="predicted"/>
<organism evidence="2 3">
    <name type="scientific">Catenaria anguillulae PL171</name>
    <dbReference type="NCBI Taxonomy" id="765915"/>
    <lineage>
        <taxon>Eukaryota</taxon>
        <taxon>Fungi</taxon>
        <taxon>Fungi incertae sedis</taxon>
        <taxon>Blastocladiomycota</taxon>
        <taxon>Blastocladiomycetes</taxon>
        <taxon>Blastocladiales</taxon>
        <taxon>Catenariaceae</taxon>
        <taxon>Catenaria</taxon>
    </lineage>
</organism>
<feature type="region of interest" description="Disordered" evidence="1">
    <location>
        <begin position="155"/>
        <end position="204"/>
    </location>
</feature>
<feature type="compositionally biased region" description="Acidic residues" evidence="1">
    <location>
        <begin position="283"/>
        <end position="299"/>
    </location>
</feature>
<feature type="compositionally biased region" description="Low complexity" evidence="1">
    <location>
        <begin position="98"/>
        <end position="133"/>
    </location>
</feature>
<name>A0A1Y2HXM2_9FUNG</name>
<reference evidence="2 3" key="1">
    <citation type="submission" date="2016-07" db="EMBL/GenBank/DDBJ databases">
        <title>Pervasive Adenine N6-methylation of Active Genes in Fungi.</title>
        <authorList>
            <consortium name="DOE Joint Genome Institute"/>
            <person name="Mondo S.J."/>
            <person name="Dannebaum R.O."/>
            <person name="Kuo R.C."/>
            <person name="Labutti K."/>
            <person name="Haridas S."/>
            <person name="Kuo A."/>
            <person name="Salamov A."/>
            <person name="Ahrendt S.R."/>
            <person name="Lipzen A."/>
            <person name="Sullivan W."/>
            <person name="Andreopoulos W.B."/>
            <person name="Clum A."/>
            <person name="Lindquist E."/>
            <person name="Daum C."/>
            <person name="Ramamoorthy G.K."/>
            <person name="Gryganskyi A."/>
            <person name="Culley D."/>
            <person name="Magnuson J.K."/>
            <person name="James T.Y."/>
            <person name="O'Malley M.A."/>
            <person name="Stajich J.E."/>
            <person name="Spatafora J.W."/>
            <person name="Visel A."/>
            <person name="Grigoriev I.V."/>
        </authorList>
    </citation>
    <scope>NUCLEOTIDE SEQUENCE [LARGE SCALE GENOMIC DNA]</scope>
    <source>
        <strain evidence="2 3">PL171</strain>
    </source>
</reference>
<comment type="caution">
    <text evidence="2">The sequence shown here is derived from an EMBL/GenBank/DDBJ whole genome shotgun (WGS) entry which is preliminary data.</text>
</comment>
<dbReference type="AlphaFoldDB" id="A0A1Y2HXM2"/>
<feature type="compositionally biased region" description="Polar residues" evidence="1">
    <location>
        <begin position="7"/>
        <end position="26"/>
    </location>
</feature>
<evidence type="ECO:0000313" key="2">
    <source>
        <dbReference type="EMBL" id="ORZ39377.1"/>
    </source>
</evidence>